<dbReference type="SMART" id="SM00088">
    <property type="entry name" value="PINT"/>
    <property type="match status" value="1"/>
</dbReference>
<dbReference type="GO" id="GO:0043161">
    <property type="term" value="P:proteasome-mediated ubiquitin-dependent protein catabolic process"/>
    <property type="evidence" value="ECO:0007669"/>
    <property type="project" value="TreeGrafter"/>
</dbReference>
<evidence type="ECO:0000256" key="2">
    <source>
        <dbReference type="ARBA" id="ARBA00093435"/>
    </source>
</evidence>
<organism evidence="6 7">
    <name type="scientific">Crucibulum laeve</name>
    <dbReference type="NCBI Taxonomy" id="68775"/>
    <lineage>
        <taxon>Eukaryota</taxon>
        <taxon>Fungi</taxon>
        <taxon>Dikarya</taxon>
        <taxon>Basidiomycota</taxon>
        <taxon>Agaricomycotina</taxon>
        <taxon>Agaricomycetes</taxon>
        <taxon>Agaricomycetidae</taxon>
        <taxon>Agaricales</taxon>
        <taxon>Agaricineae</taxon>
        <taxon>Nidulariaceae</taxon>
        <taxon>Crucibulum</taxon>
    </lineage>
</organism>
<evidence type="ECO:0000313" key="6">
    <source>
        <dbReference type="EMBL" id="TFK37086.1"/>
    </source>
</evidence>
<dbReference type="Proteomes" id="UP000308652">
    <property type="component" value="Unassembled WGS sequence"/>
</dbReference>
<feature type="region of interest" description="Disordered" evidence="4">
    <location>
        <begin position="59"/>
        <end position="80"/>
    </location>
</feature>
<dbReference type="InterPro" id="IPR036390">
    <property type="entry name" value="WH_DNA-bd_sf"/>
</dbReference>
<sequence length="409" mass="45106">MADEVVLPIPNLGLPQNLFTLSQPSLAHLHDKAREELIAGIKADEMGPYYRSITAALPTSPSLSKSPSLPPKSPSPSASSSILPLDAELLASMEAANKAQLEKLDVRLEEAEKIEGETEISEALRARADYLTRIGDKERALPAQLLALEKTPGLGARIDIVLTIVRIGFFFGDNELVTGYMKKAEALIDEGGDWDRRNRLKVYNGLHLVSIRQFKRAGELLLDALSTFTAVELIAYNDFVALTVIAGALTLGRVELKKKLIASPEVNQVLPDIPVLGDLVKSLYDCHYDKFFVALATLEQTHLIPSRILSPHARFYVREMRILAYSQLLESYRSLTIQSLSAAFGVSGEFVDSELSRFIASGRLHATIDKVNGIVETTRPSLKNAQYEQVVKQGDVLLNEVQRLSKVLY</sequence>
<dbReference type="SUPFAM" id="SSF46785">
    <property type="entry name" value="Winged helix' DNA-binding domain"/>
    <property type="match status" value="1"/>
</dbReference>
<dbReference type="FunFam" id="1.25.40.570:FF:000005">
    <property type="entry name" value="26S proteasome regulatory subunit N7"/>
    <property type="match status" value="1"/>
</dbReference>
<protein>
    <submittedName>
        <fullName evidence="6">26S proteasome subunit RPN7-domain-containing protein</fullName>
    </submittedName>
</protein>
<evidence type="ECO:0000313" key="7">
    <source>
        <dbReference type="Proteomes" id="UP000308652"/>
    </source>
</evidence>
<proteinExistence type="predicted"/>
<comment type="subunit">
    <text evidence="3">The 26S proteasome is composed of a core protease, known as the 20S proteasome, capped at one or both ends by the 19S regulatory complex (RC). The RC is composed of at least 18 different subunits in two subcomplexes, the base and the lid, which form the portions proximal and distal to the 20S proteolytic core, respectively. Component of the lid subcomplex of the 19S RC.</text>
</comment>
<evidence type="ECO:0000259" key="5">
    <source>
        <dbReference type="PROSITE" id="PS50250"/>
    </source>
</evidence>
<dbReference type="PROSITE" id="PS50250">
    <property type="entry name" value="PCI"/>
    <property type="match status" value="1"/>
</dbReference>
<dbReference type="Pfam" id="PF10602">
    <property type="entry name" value="RPN7"/>
    <property type="match status" value="1"/>
</dbReference>
<evidence type="ECO:0000256" key="1">
    <source>
        <dbReference type="ARBA" id="ARBA00022942"/>
    </source>
</evidence>
<dbReference type="Pfam" id="PF21154">
    <property type="entry name" value="RPN7_PSMD6_C"/>
    <property type="match status" value="1"/>
</dbReference>
<dbReference type="GO" id="GO:0008541">
    <property type="term" value="C:proteasome regulatory particle, lid subcomplex"/>
    <property type="evidence" value="ECO:0007669"/>
    <property type="project" value="UniProtKB-ARBA"/>
</dbReference>
<reference evidence="6 7" key="1">
    <citation type="journal article" date="2019" name="Nat. Ecol. Evol.">
        <title>Megaphylogeny resolves global patterns of mushroom evolution.</title>
        <authorList>
            <person name="Varga T."/>
            <person name="Krizsan K."/>
            <person name="Foldi C."/>
            <person name="Dima B."/>
            <person name="Sanchez-Garcia M."/>
            <person name="Sanchez-Ramirez S."/>
            <person name="Szollosi G.J."/>
            <person name="Szarkandi J.G."/>
            <person name="Papp V."/>
            <person name="Albert L."/>
            <person name="Andreopoulos W."/>
            <person name="Angelini C."/>
            <person name="Antonin V."/>
            <person name="Barry K.W."/>
            <person name="Bougher N.L."/>
            <person name="Buchanan P."/>
            <person name="Buyck B."/>
            <person name="Bense V."/>
            <person name="Catcheside P."/>
            <person name="Chovatia M."/>
            <person name="Cooper J."/>
            <person name="Damon W."/>
            <person name="Desjardin D."/>
            <person name="Finy P."/>
            <person name="Geml J."/>
            <person name="Haridas S."/>
            <person name="Hughes K."/>
            <person name="Justo A."/>
            <person name="Karasinski D."/>
            <person name="Kautmanova I."/>
            <person name="Kiss B."/>
            <person name="Kocsube S."/>
            <person name="Kotiranta H."/>
            <person name="LaButti K.M."/>
            <person name="Lechner B.E."/>
            <person name="Liimatainen K."/>
            <person name="Lipzen A."/>
            <person name="Lukacs Z."/>
            <person name="Mihaltcheva S."/>
            <person name="Morgado L.N."/>
            <person name="Niskanen T."/>
            <person name="Noordeloos M.E."/>
            <person name="Ohm R.A."/>
            <person name="Ortiz-Santana B."/>
            <person name="Ovrebo C."/>
            <person name="Racz N."/>
            <person name="Riley R."/>
            <person name="Savchenko A."/>
            <person name="Shiryaev A."/>
            <person name="Soop K."/>
            <person name="Spirin V."/>
            <person name="Szebenyi C."/>
            <person name="Tomsovsky M."/>
            <person name="Tulloss R.E."/>
            <person name="Uehling J."/>
            <person name="Grigoriev I.V."/>
            <person name="Vagvolgyi C."/>
            <person name="Papp T."/>
            <person name="Martin F.M."/>
            <person name="Miettinen O."/>
            <person name="Hibbett D.S."/>
            <person name="Nagy L.G."/>
        </authorList>
    </citation>
    <scope>NUCLEOTIDE SEQUENCE [LARGE SCALE GENOMIC DNA]</scope>
    <source>
        <strain evidence="6 7">CBS 166.37</strain>
    </source>
</reference>
<dbReference type="SUPFAM" id="SSF48452">
    <property type="entry name" value="TPR-like"/>
    <property type="match status" value="1"/>
</dbReference>
<name>A0A5C3LY89_9AGAR</name>
<dbReference type="InterPro" id="IPR000717">
    <property type="entry name" value="PCI_dom"/>
</dbReference>
<keyword evidence="1 6" id="KW-0647">Proteasome</keyword>
<dbReference type="STRING" id="68775.A0A5C3LY89"/>
<dbReference type="Pfam" id="PF01399">
    <property type="entry name" value="PCI"/>
    <property type="match status" value="1"/>
</dbReference>
<comment type="function">
    <text evidence="2">Component of the 19S cap proteasome complex which acts as a regulatory subunit of the 26S proteasome, involved in the ATP-dependent degradation of ubiquitinated proteins.</text>
</comment>
<dbReference type="InterPro" id="IPR011990">
    <property type="entry name" value="TPR-like_helical_dom_sf"/>
</dbReference>
<dbReference type="PANTHER" id="PTHR14145">
    <property type="entry name" value="26S PROTESOME SUBUNIT 6"/>
    <property type="match status" value="1"/>
</dbReference>
<dbReference type="OrthoDB" id="1452at2759"/>
<dbReference type="EMBL" id="ML213610">
    <property type="protein sequence ID" value="TFK37086.1"/>
    <property type="molecule type" value="Genomic_DNA"/>
</dbReference>
<accession>A0A5C3LY89</accession>
<dbReference type="InterPro" id="IPR019585">
    <property type="entry name" value="Rpn7/CSN1"/>
</dbReference>
<evidence type="ECO:0000256" key="3">
    <source>
        <dbReference type="ARBA" id="ARBA00093502"/>
    </source>
</evidence>
<dbReference type="InterPro" id="IPR049549">
    <property type="entry name" value="RPN7_PSMD6_C"/>
</dbReference>
<dbReference type="PANTHER" id="PTHR14145:SF1">
    <property type="entry name" value="26S PROTEASOME NON-ATPASE REGULATORY SUBUNIT 6"/>
    <property type="match status" value="1"/>
</dbReference>
<dbReference type="Gene3D" id="1.25.40.570">
    <property type="match status" value="1"/>
</dbReference>
<dbReference type="InterPro" id="IPR045135">
    <property type="entry name" value="Rpn7_N"/>
</dbReference>
<keyword evidence="7" id="KW-1185">Reference proteome</keyword>
<gene>
    <name evidence="6" type="ORF">BDQ12DRAFT_705995</name>
</gene>
<feature type="domain" description="PCI" evidence="5">
    <location>
        <begin position="213"/>
        <end position="382"/>
    </location>
</feature>
<evidence type="ECO:0000256" key="4">
    <source>
        <dbReference type="SAM" id="MobiDB-lite"/>
    </source>
</evidence>
<dbReference type="AlphaFoldDB" id="A0A5C3LY89"/>